<dbReference type="EMBL" id="JAMYWD010000002">
    <property type="protein sequence ID" value="KAJ4977858.1"/>
    <property type="molecule type" value="Genomic_DNA"/>
</dbReference>
<reference evidence="2" key="1">
    <citation type="journal article" date="2023" name="Plant J.">
        <title>The genome of the king protea, Protea cynaroides.</title>
        <authorList>
            <person name="Chang J."/>
            <person name="Duong T.A."/>
            <person name="Schoeman C."/>
            <person name="Ma X."/>
            <person name="Roodt D."/>
            <person name="Barker N."/>
            <person name="Li Z."/>
            <person name="Van de Peer Y."/>
            <person name="Mizrachi E."/>
        </authorList>
    </citation>
    <scope>NUCLEOTIDE SEQUENCE</scope>
    <source>
        <tissue evidence="2">Young leaves</tissue>
    </source>
</reference>
<gene>
    <name evidence="2" type="ORF">NE237_008638</name>
</gene>
<protein>
    <recommendedName>
        <fullName evidence="4">Josephin-like protein</fullName>
    </recommendedName>
</protein>
<organism evidence="2 3">
    <name type="scientific">Protea cynaroides</name>
    <dbReference type="NCBI Taxonomy" id="273540"/>
    <lineage>
        <taxon>Eukaryota</taxon>
        <taxon>Viridiplantae</taxon>
        <taxon>Streptophyta</taxon>
        <taxon>Embryophyta</taxon>
        <taxon>Tracheophyta</taxon>
        <taxon>Spermatophyta</taxon>
        <taxon>Magnoliopsida</taxon>
        <taxon>Proteales</taxon>
        <taxon>Proteaceae</taxon>
        <taxon>Protea</taxon>
    </lineage>
</organism>
<proteinExistence type="predicted"/>
<evidence type="ECO:0000313" key="3">
    <source>
        <dbReference type="Proteomes" id="UP001141806"/>
    </source>
</evidence>
<dbReference type="AlphaFoldDB" id="A0A9Q0KVX5"/>
<dbReference type="PANTHER" id="PTHR34355">
    <property type="entry name" value="JOSEPHIN-LIKE PROTEIN"/>
    <property type="match status" value="1"/>
</dbReference>
<dbReference type="OrthoDB" id="727341at2759"/>
<sequence>MLRSGSSGLGFSPDVNDLRSFSFKERSSNPGIGGSRKGISGFSSFSVLAKGGFSPMKYLQRLGTKVARAVSLVSVKRRRSRRRSSSKVSSSNLTRSRKSIAPLESHQAEAIEDCIQFINSSSLQRSYSVSAV</sequence>
<feature type="compositionally biased region" description="Basic residues" evidence="1">
    <location>
        <begin position="76"/>
        <end position="85"/>
    </location>
</feature>
<dbReference type="Proteomes" id="UP001141806">
    <property type="component" value="Unassembled WGS sequence"/>
</dbReference>
<evidence type="ECO:0000256" key="1">
    <source>
        <dbReference type="SAM" id="MobiDB-lite"/>
    </source>
</evidence>
<dbReference type="PANTHER" id="PTHR34355:SF1">
    <property type="entry name" value="JOSEPHIN-LIKE PROTEIN"/>
    <property type="match status" value="1"/>
</dbReference>
<evidence type="ECO:0000313" key="2">
    <source>
        <dbReference type="EMBL" id="KAJ4977858.1"/>
    </source>
</evidence>
<keyword evidence="3" id="KW-1185">Reference proteome</keyword>
<name>A0A9Q0KVX5_9MAGN</name>
<accession>A0A9Q0KVX5</accession>
<feature type="region of interest" description="Disordered" evidence="1">
    <location>
        <begin position="76"/>
        <end position="101"/>
    </location>
</feature>
<evidence type="ECO:0008006" key="4">
    <source>
        <dbReference type="Google" id="ProtNLM"/>
    </source>
</evidence>
<comment type="caution">
    <text evidence="2">The sequence shown here is derived from an EMBL/GenBank/DDBJ whole genome shotgun (WGS) entry which is preliminary data.</text>
</comment>